<evidence type="ECO:0000313" key="3">
    <source>
        <dbReference type="Proteomes" id="UP001500889"/>
    </source>
</evidence>
<feature type="region of interest" description="Disordered" evidence="1">
    <location>
        <begin position="1"/>
        <end position="66"/>
    </location>
</feature>
<keyword evidence="3" id="KW-1185">Reference proteome</keyword>
<feature type="compositionally biased region" description="Polar residues" evidence="1">
    <location>
        <begin position="1"/>
        <end position="36"/>
    </location>
</feature>
<feature type="compositionally biased region" description="Polar residues" evidence="1">
    <location>
        <begin position="50"/>
        <end position="61"/>
    </location>
</feature>
<proteinExistence type="predicted"/>
<name>A0AAU9G200_DROMD</name>
<dbReference type="EMBL" id="AP029266">
    <property type="protein sequence ID" value="BFG01933.1"/>
    <property type="molecule type" value="Genomic_DNA"/>
</dbReference>
<feature type="region of interest" description="Disordered" evidence="1">
    <location>
        <begin position="125"/>
        <end position="161"/>
    </location>
</feature>
<feature type="region of interest" description="Disordered" evidence="1">
    <location>
        <begin position="173"/>
        <end position="197"/>
    </location>
</feature>
<feature type="compositionally biased region" description="Acidic residues" evidence="1">
    <location>
        <begin position="173"/>
        <end position="185"/>
    </location>
</feature>
<gene>
    <name evidence="2" type="ORF">DMAD_01573</name>
</gene>
<accession>A0AAU9G200</accession>
<protein>
    <submittedName>
        <fullName evidence="2">Uncharacterized protein</fullName>
    </submittedName>
</protein>
<sequence length="197" mass="21043">MMAENSDNLFPKRVSSTPNGKEQTQPPAKKQATVSSIAGGLLDNLVSGLPPTSSPGQSNNPIAKPKIWARSVSEINQMGDKKMNTGARVEDNFFGGQGYTLTSSKGATAAAGSAHDADFVRNIRQKRFGQVPAAAKEEPDQSTRKRSHVTDEGSPMIAGEPYDEEVISLLSSDDDDVIIIEDDSDDKQQEAAPVGKR</sequence>
<feature type="compositionally biased region" description="Basic and acidic residues" evidence="1">
    <location>
        <begin position="135"/>
        <end position="151"/>
    </location>
</feature>
<evidence type="ECO:0000256" key="1">
    <source>
        <dbReference type="SAM" id="MobiDB-lite"/>
    </source>
</evidence>
<dbReference type="AlphaFoldDB" id="A0AAU9G200"/>
<evidence type="ECO:0000313" key="2">
    <source>
        <dbReference type="EMBL" id="BFG01933.1"/>
    </source>
</evidence>
<reference evidence="2 3" key="1">
    <citation type="submission" date="2024-02" db="EMBL/GenBank/DDBJ databases">
        <title>A chromosome-level genome assembly of Drosophila madeirensis, a fruit fly species endemic to Madeira island.</title>
        <authorList>
            <person name="Tomihara K."/>
            <person name="Llopart A."/>
            <person name="Yamamoto D."/>
        </authorList>
    </citation>
    <scope>NUCLEOTIDE SEQUENCE [LARGE SCALE GENOMIC DNA]</scope>
    <source>
        <strain evidence="2 3">RF1</strain>
    </source>
</reference>
<organism evidence="2 3">
    <name type="scientific">Drosophila madeirensis</name>
    <name type="common">Fruit fly</name>
    <dbReference type="NCBI Taxonomy" id="30013"/>
    <lineage>
        <taxon>Eukaryota</taxon>
        <taxon>Metazoa</taxon>
        <taxon>Ecdysozoa</taxon>
        <taxon>Arthropoda</taxon>
        <taxon>Hexapoda</taxon>
        <taxon>Insecta</taxon>
        <taxon>Pterygota</taxon>
        <taxon>Neoptera</taxon>
        <taxon>Endopterygota</taxon>
        <taxon>Diptera</taxon>
        <taxon>Brachycera</taxon>
        <taxon>Muscomorpha</taxon>
        <taxon>Ephydroidea</taxon>
        <taxon>Drosophilidae</taxon>
        <taxon>Drosophila</taxon>
        <taxon>Sophophora</taxon>
    </lineage>
</organism>
<dbReference type="Proteomes" id="UP001500889">
    <property type="component" value="Chromosome A"/>
</dbReference>